<proteinExistence type="predicted"/>
<sequence length="210" mass="24150">MTITEIALLHLSPDVTIDDTNFRSKLAHAKTVMQDYTGRTFYYLQQVEDPTYIYIIGEWDSLNQHMNDFIPGTENQTVLESLKGLMSVDWLLHIDVPRVDLPLPGPSTDKRKAAVYGIVRHFVEVGQNERFQQTFDAEKHYLQDFITEGTIGGGWRVDGEEDKEEFVLLAPWTSIEQHHAFAETDGFDEYGKIREHIEGAEIKHARILDI</sequence>
<accession>A0ABR3RJL1</accession>
<comment type="caution">
    <text evidence="1">The sequence shown here is derived from an EMBL/GenBank/DDBJ whole genome shotgun (WGS) entry which is preliminary data.</text>
</comment>
<name>A0ABR3RJL1_9PLEO</name>
<reference evidence="1 2" key="1">
    <citation type="submission" date="2024-02" db="EMBL/GenBank/DDBJ databases">
        <title>De novo assembly and annotation of 12 fungi associated with fruit tree decline syndrome in Ontario, Canada.</title>
        <authorList>
            <person name="Sulman M."/>
            <person name="Ellouze W."/>
            <person name="Ilyukhin E."/>
        </authorList>
    </citation>
    <scope>NUCLEOTIDE SEQUENCE [LARGE SCALE GENOMIC DNA]</scope>
    <source>
        <strain evidence="1 2">M97-236</strain>
    </source>
</reference>
<protein>
    <recommendedName>
        <fullName evidence="3">ABM domain-containing protein</fullName>
    </recommendedName>
</protein>
<dbReference type="Gene3D" id="3.30.70.100">
    <property type="match status" value="2"/>
</dbReference>
<dbReference type="PANTHER" id="PTHR42052">
    <property type="entry name" value="ABM DOMAIN-CONTAINING PROTEIN"/>
    <property type="match status" value="1"/>
</dbReference>
<gene>
    <name evidence="1" type="ORF">SLS59_003825</name>
</gene>
<dbReference type="EMBL" id="JAKIXB020000010">
    <property type="protein sequence ID" value="KAL1604630.1"/>
    <property type="molecule type" value="Genomic_DNA"/>
</dbReference>
<evidence type="ECO:0000313" key="1">
    <source>
        <dbReference type="EMBL" id="KAL1604630.1"/>
    </source>
</evidence>
<dbReference type="Proteomes" id="UP001521222">
    <property type="component" value="Unassembled WGS sequence"/>
</dbReference>
<evidence type="ECO:0000313" key="2">
    <source>
        <dbReference type="Proteomes" id="UP001521222"/>
    </source>
</evidence>
<organism evidence="1 2">
    <name type="scientific">Nothophoma quercina</name>
    <dbReference type="NCBI Taxonomy" id="749835"/>
    <lineage>
        <taxon>Eukaryota</taxon>
        <taxon>Fungi</taxon>
        <taxon>Dikarya</taxon>
        <taxon>Ascomycota</taxon>
        <taxon>Pezizomycotina</taxon>
        <taxon>Dothideomycetes</taxon>
        <taxon>Pleosporomycetidae</taxon>
        <taxon>Pleosporales</taxon>
        <taxon>Pleosporineae</taxon>
        <taxon>Didymellaceae</taxon>
        <taxon>Nothophoma</taxon>
    </lineage>
</organism>
<keyword evidence="2" id="KW-1185">Reference proteome</keyword>
<dbReference type="PANTHER" id="PTHR42052:SF1">
    <property type="entry name" value="ABM DOMAIN-CONTAINING PROTEIN"/>
    <property type="match status" value="1"/>
</dbReference>
<evidence type="ECO:0008006" key="3">
    <source>
        <dbReference type="Google" id="ProtNLM"/>
    </source>
</evidence>